<evidence type="ECO:0000256" key="2">
    <source>
        <dbReference type="ARBA" id="ARBA00022670"/>
    </source>
</evidence>
<dbReference type="InterPro" id="IPR036852">
    <property type="entry name" value="Peptidase_S8/S53_dom_sf"/>
</dbReference>
<keyword evidence="8" id="KW-0732">Signal</keyword>
<dbReference type="Gene3D" id="2.60.40.10">
    <property type="entry name" value="Immunoglobulins"/>
    <property type="match status" value="1"/>
</dbReference>
<keyword evidence="6" id="KW-0106">Calcium</keyword>
<dbReference type="PROSITE" id="PS51695">
    <property type="entry name" value="SEDOLISIN"/>
    <property type="match status" value="1"/>
</dbReference>
<dbReference type="InterPro" id="IPR023828">
    <property type="entry name" value="Peptidase_S8_Ser-AS"/>
</dbReference>
<evidence type="ECO:0000256" key="1">
    <source>
        <dbReference type="ARBA" id="ARBA00001913"/>
    </source>
</evidence>
<dbReference type="SMART" id="SM00944">
    <property type="entry name" value="Pro-kuma_activ"/>
    <property type="match status" value="1"/>
</dbReference>
<evidence type="ECO:0000256" key="5">
    <source>
        <dbReference type="ARBA" id="ARBA00022825"/>
    </source>
</evidence>
<dbReference type="EMBL" id="CP121196">
    <property type="protein sequence ID" value="XBH18882.1"/>
    <property type="molecule type" value="Genomic_DNA"/>
</dbReference>
<dbReference type="CDD" id="cd04056">
    <property type="entry name" value="Peptidases_S53"/>
    <property type="match status" value="1"/>
</dbReference>
<keyword evidence="7" id="KW-0865">Zymogen</keyword>
<organism evidence="10">
    <name type="scientific">Telmatobacter sp. DSM 110680</name>
    <dbReference type="NCBI Taxonomy" id="3036704"/>
    <lineage>
        <taxon>Bacteria</taxon>
        <taxon>Pseudomonadati</taxon>
        <taxon>Acidobacteriota</taxon>
        <taxon>Terriglobia</taxon>
        <taxon>Terriglobales</taxon>
        <taxon>Acidobacteriaceae</taxon>
        <taxon>Telmatobacter</taxon>
    </lineage>
</organism>
<dbReference type="SUPFAM" id="SSF54897">
    <property type="entry name" value="Protease propeptides/inhibitors"/>
    <property type="match status" value="1"/>
</dbReference>
<evidence type="ECO:0000256" key="8">
    <source>
        <dbReference type="SAM" id="SignalP"/>
    </source>
</evidence>
<evidence type="ECO:0000256" key="3">
    <source>
        <dbReference type="ARBA" id="ARBA00022723"/>
    </source>
</evidence>
<keyword evidence="2 10" id="KW-0645">Protease</keyword>
<dbReference type="Pfam" id="PF16640">
    <property type="entry name" value="Big_3_5"/>
    <property type="match status" value="1"/>
</dbReference>
<feature type="domain" description="Peptidase S53" evidence="9">
    <location>
        <begin position="228"/>
        <end position="662"/>
    </location>
</feature>
<feature type="chain" id="PRO_5043728056" evidence="8">
    <location>
        <begin position="30"/>
        <end position="979"/>
    </location>
</feature>
<accession>A0AAU7DNK7</accession>
<dbReference type="InterPro" id="IPR030400">
    <property type="entry name" value="Sedolisin_dom"/>
</dbReference>
<dbReference type="RefSeq" id="WP_348264100.1">
    <property type="nucleotide sequence ID" value="NZ_CP121196.1"/>
</dbReference>
<dbReference type="GO" id="GO:0046872">
    <property type="term" value="F:metal ion binding"/>
    <property type="evidence" value="ECO:0007669"/>
    <property type="project" value="UniProtKB-KW"/>
</dbReference>
<dbReference type="Gene3D" id="3.40.50.200">
    <property type="entry name" value="Peptidase S8/S53 domain"/>
    <property type="match status" value="1"/>
</dbReference>
<dbReference type="Pfam" id="PF09286">
    <property type="entry name" value="Pro-kuma_activ"/>
    <property type="match status" value="1"/>
</dbReference>
<feature type="signal peptide" evidence="8">
    <location>
        <begin position="1"/>
        <end position="29"/>
    </location>
</feature>
<keyword evidence="3" id="KW-0479">Metal-binding</keyword>
<evidence type="ECO:0000256" key="4">
    <source>
        <dbReference type="ARBA" id="ARBA00022801"/>
    </source>
</evidence>
<proteinExistence type="predicted"/>
<dbReference type="CDD" id="cd11377">
    <property type="entry name" value="Pro-peptidase_S53"/>
    <property type="match status" value="1"/>
</dbReference>
<dbReference type="AlphaFoldDB" id="A0AAU7DNK7"/>
<dbReference type="SUPFAM" id="SSF52743">
    <property type="entry name" value="Subtilisin-like"/>
    <property type="match status" value="1"/>
</dbReference>
<protein>
    <submittedName>
        <fullName evidence="10">Protease pro-enzyme activation domain-containing protein</fullName>
    </submittedName>
</protein>
<dbReference type="PANTHER" id="PTHR14218:SF15">
    <property type="entry name" value="TRIPEPTIDYL-PEPTIDASE 1"/>
    <property type="match status" value="1"/>
</dbReference>
<dbReference type="PANTHER" id="PTHR14218">
    <property type="entry name" value="PROTEASE S8 TRIPEPTIDYL PEPTIDASE I CLN2"/>
    <property type="match status" value="1"/>
</dbReference>
<dbReference type="InterPro" id="IPR032109">
    <property type="entry name" value="Big_3_5"/>
</dbReference>
<evidence type="ECO:0000256" key="6">
    <source>
        <dbReference type="ARBA" id="ARBA00022837"/>
    </source>
</evidence>
<dbReference type="InterPro" id="IPR050819">
    <property type="entry name" value="Tripeptidyl-peptidase_I"/>
</dbReference>
<dbReference type="PROSITE" id="PS00138">
    <property type="entry name" value="SUBTILASE_SER"/>
    <property type="match status" value="1"/>
</dbReference>
<dbReference type="GO" id="GO:0004252">
    <property type="term" value="F:serine-type endopeptidase activity"/>
    <property type="evidence" value="ECO:0007669"/>
    <property type="project" value="InterPro"/>
</dbReference>
<dbReference type="GO" id="GO:0006508">
    <property type="term" value="P:proteolysis"/>
    <property type="evidence" value="ECO:0007669"/>
    <property type="project" value="UniProtKB-KW"/>
</dbReference>
<evidence type="ECO:0000313" key="10">
    <source>
        <dbReference type="EMBL" id="XBH18882.1"/>
    </source>
</evidence>
<evidence type="ECO:0000259" key="9">
    <source>
        <dbReference type="PROSITE" id="PS51695"/>
    </source>
</evidence>
<dbReference type="InterPro" id="IPR015366">
    <property type="entry name" value="S53_propep"/>
</dbReference>
<keyword evidence="4" id="KW-0378">Hydrolase</keyword>
<dbReference type="InterPro" id="IPR013783">
    <property type="entry name" value="Ig-like_fold"/>
</dbReference>
<name>A0AAU7DNK7_9BACT</name>
<sequence>MITKLLQGQKMLRACGFSSACALATIVLAAQTPAARIASEVNVSQMSLLKGSQHPLAQAQYDAGRMPADTQLKGMSIVFNRSAAQQADLEALIAAQQNPASPLYHQWLTPDQFAARFGMAQSDIDKVQTWLQQQGFSVDSVARSRNLIRFSGNAGQVEQAFQTQMHYYNVRGEKHFAPATALSLPSAVLSSVATVGNLDDFRPRPMHIRSDAVQPRANFTSGVSGSVYLAPGDVKMIYDLNPLLSASINGTGQSIAILGQSSVVTSDLESFQNAAKLTVKDPTMVIVPGSGGSQLFSGDESESDLDLEWSDAIAPGADVFFVYTGGNSNFGVFDSLQYAVDEKIANIISISYGACEPNISAANITTLDAILAQGVAQGQTIVAASGDAGSTACYQSPTTTNPPLTTQEAIAVSYPASSQYVTGVGGTEISQANTAYYTQGQGYWTAETSGTDILTSALQYIPEVVWNDDALAVNGGNTSLSAGGGGVSTIYKTKPSWQTGVPGIPSDNARDVPDISLLSSPAYVPYIYCSSDSSAWSTGQTASCSNNTFRDSATQDLTLAGGTSFATPIFAGMVAILNQQKGYNTGQGLLNTELYKLAANSATYAGVFHDITSGNNACPSSLGTSYCTGSATTDYSATTGYDLATGLGSFDLDKLTVAWPLNTGTALIATTTTVSAASATLNPSTNDVVTITVARATGSGTPTGTVNLSIDGSGSAYGATGSTTTPVTLSGGTATYTANFSTCGVHTIVAQYAGDATDAPSTGSVTLTVGGSSCGFALALTPATLTVKQGSQGSETVTVTPSSGYTGTVNLSYVTSNDTALANLCVFAGTGLSTSGAITVGSTAASGAITFDTNAADCASTTGAVKAKGLRVIPHGTGSVKPSKSTPQKSSKLPIGMAFGGLLLAGFLGRSSRKLRQVACVIALASLGLVVSACGGTTSNTGGTTITDPAKGTYTITFTGTDSVTSTVTAQSSFSLVIN</sequence>
<comment type="cofactor">
    <cofactor evidence="1">
        <name>Ca(2+)</name>
        <dbReference type="ChEBI" id="CHEBI:29108"/>
    </cofactor>
</comment>
<reference evidence="10" key="1">
    <citation type="submission" date="2023-03" db="EMBL/GenBank/DDBJ databases">
        <title>Edaphobacter sp.</title>
        <authorList>
            <person name="Huber K.J."/>
            <person name="Papendorf J."/>
            <person name="Pilke C."/>
            <person name="Bunk B."/>
            <person name="Sproeer C."/>
            <person name="Pester M."/>
        </authorList>
    </citation>
    <scope>NUCLEOTIDE SEQUENCE</scope>
    <source>
        <strain evidence="10">DSM 110680</strain>
    </source>
</reference>
<dbReference type="GO" id="GO:0008240">
    <property type="term" value="F:tripeptidyl-peptidase activity"/>
    <property type="evidence" value="ECO:0007669"/>
    <property type="project" value="TreeGrafter"/>
</dbReference>
<gene>
    <name evidence="10" type="ORF">P8935_06085</name>
</gene>
<keyword evidence="5" id="KW-0720">Serine protease</keyword>
<evidence type="ECO:0000256" key="7">
    <source>
        <dbReference type="ARBA" id="ARBA00023145"/>
    </source>
</evidence>